<dbReference type="STRING" id="656916.A0A2G7FKI8"/>
<comment type="caution">
    <text evidence="2">The sequence shown here is derived from an EMBL/GenBank/DDBJ whole genome shotgun (WGS) entry which is preliminary data.</text>
</comment>
<reference evidence="2 3" key="1">
    <citation type="submission" date="2017-05" db="EMBL/GenBank/DDBJ databases">
        <title>Genome sequence for an aflatoxigenic pathogen of Argentinian peanut, Aspergillus arachidicola.</title>
        <authorList>
            <person name="Moore G."/>
            <person name="Beltz S.B."/>
            <person name="Mack B.M."/>
        </authorList>
    </citation>
    <scope>NUCLEOTIDE SEQUENCE [LARGE SCALE GENOMIC DNA]</scope>
    <source>
        <strain evidence="2 3">CBS 117610</strain>
    </source>
</reference>
<dbReference type="InterPro" id="IPR052577">
    <property type="entry name" value="VWA7"/>
</dbReference>
<sequence>MSAAKMVRVVDVRRIIPPLLVGNDNVRLYGGAPVFLWASLLSQSKGVPRELGPFFLRYRTSWISWLSWALCHSHSLLPTLVVFSFNVRLEVPCLILSLILAILAFSGQAHAFGAGNIASISRIEAQNWRHGDIEDALLTLLVARVAGGRKFNKFDVQRVYFGNWLRDYSQAVDVGILKYVSAEAIRILIWVLGFLIFGQATEFPHYASADRLGCYEPTEHIDNPLGYAEGEDAQDYDHRLRGPVDEERELSVDSMTVTEYISIATSAGLVRRAFCRSIQLGRQYAKSRNDEDLHEAFRLLGTGLHCLEDYAAHSNYTVLSLIEMDESEILPHVGRNTKVELHSAQKDVYPVVTGTFGGVDVSHSVLGELSDKVTRSEVQFLEGVITDSQSGSPESFVQDLLSMIPAGLVDDSEAQANKMEEFKTQSENAKQYSQDVSPREPEEWTCYLEGVHQKIYPVLEWHDEIIKSINTAIEKIPVLPELVEQIQDHITVFVFSVLAPYVLPIIKQVKVELQTGSSEVIQSSREQQHIVFGNDESSNPTHSMLSKDHFSNVLNEPAGALASKIIKWTVPQLMECWDSEDIDITRTLDRIIVGVFHHPALREYGEDGAADVRQIMFHTVEEWWHGKTEEEQEYLREHSLEEAAAEAAGDGTLRGLVSGLVSSVGSMLLKDPESHSPDGTVMVDRYDTHGRLNNRGEQHQYEYQEPYDEEASLEEQRPPWNVRHENYDKGELWRDRWNYEHESVECLEHQNETSMIITCPRWVVTARLLGITRRRPTDPDLMSIAMAMEKIAMVTTTALYAMSLVMILLVHIMLDSRPQYADAERQGYENDKP</sequence>
<organism evidence="2 3">
    <name type="scientific">Aspergillus arachidicola</name>
    <dbReference type="NCBI Taxonomy" id="656916"/>
    <lineage>
        <taxon>Eukaryota</taxon>
        <taxon>Fungi</taxon>
        <taxon>Dikarya</taxon>
        <taxon>Ascomycota</taxon>
        <taxon>Pezizomycotina</taxon>
        <taxon>Eurotiomycetes</taxon>
        <taxon>Eurotiomycetidae</taxon>
        <taxon>Eurotiales</taxon>
        <taxon>Aspergillaceae</taxon>
        <taxon>Aspergillus</taxon>
        <taxon>Aspergillus subgen. Circumdati</taxon>
    </lineage>
</organism>
<dbReference type="PANTHER" id="PTHR14905">
    <property type="entry name" value="NG37"/>
    <property type="match status" value="1"/>
</dbReference>
<dbReference type="AlphaFoldDB" id="A0A2G7FKI8"/>
<protein>
    <submittedName>
        <fullName evidence="2">Putative cell cycle control protein TINC</fullName>
    </submittedName>
</protein>
<evidence type="ECO:0000256" key="1">
    <source>
        <dbReference type="SAM" id="Phobius"/>
    </source>
</evidence>
<gene>
    <name evidence="2" type="ORF">AARAC_009904</name>
</gene>
<proteinExistence type="predicted"/>
<keyword evidence="1" id="KW-0812">Transmembrane</keyword>
<evidence type="ECO:0000313" key="3">
    <source>
        <dbReference type="Proteomes" id="UP000231358"/>
    </source>
</evidence>
<dbReference type="PANTHER" id="PTHR14905:SF11">
    <property type="entry name" value="TINC (EUROFUNG)"/>
    <property type="match status" value="1"/>
</dbReference>
<feature type="transmembrane region" description="Helical" evidence="1">
    <location>
        <begin position="791"/>
        <end position="814"/>
    </location>
</feature>
<keyword evidence="1" id="KW-1133">Transmembrane helix</keyword>
<dbReference type="Proteomes" id="UP000231358">
    <property type="component" value="Unassembled WGS sequence"/>
</dbReference>
<accession>A0A2G7FKI8</accession>
<keyword evidence="3" id="KW-1185">Reference proteome</keyword>
<keyword evidence="1" id="KW-0472">Membrane</keyword>
<name>A0A2G7FKI8_9EURO</name>
<dbReference type="InterPro" id="IPR010816">
    <property type="entry name" value="Het-C"/>
</dbReference>
<evidence type="ECO:0000313" key="2">
    <source>
        <dbReference type="EMBL" id="PIG80311.1"/>
    </source>
</evidence>
<dbReference type="EMBL" id="NEXV01000619">
    <property type="protein sequence ID" value="PIG80311.1"/>
    <property type="molecule type" value="Genomic_DNA"/>
</dbReference>
<dbReference type="Pfam" id="PF07217">
    <property type="entry name" value="Het-C"/>
    <property type="match status" value="1"/>
</dbReference>